<sequence>MYEGFYEKSSGYAMAAGMLLSTMSLLHANDNPLGG</sequence>
<protein>
    <submittedName>
        <fullName evidence="1">Uncharacterized protein</fullName>
    </submittedName>
</protein>
<accession>A0A6N2WBF6</accession>
<gene>
    <name evidence="1" type="ORF">CILFYP12_03129</name>
</gene>
<dbReference type="AlphaFoldDB" id="A0A6N2WBF6"/>
<dbReference type="EMBL" id="CACRTE010000033">
    <property type="protein sequence ID" value="VYT39855.1"/>
    <property type="molecule type" value="Genomic_DNA"/>
</dbReference>
<evidence type="ECO:0000313" key="1">
    <source>
        <dbReference type="EMBL" id="VYT39855.1"/>
    </source>
</evidence>
<organism evidence="1">
    <name type="scientific">Clostridium innocuum</name>
    <dbReference type="NCBI Taxonomy" id="1522"/>
    <lineage>
        <taxon>Bacteria</taxon>
        <taxon>Bacillati</taxon>
        <taxon>Bacillota</taxon>
        <taxon>Clostridia</taxon>
        <taxon>Eubacteriales</taxon>
        <taxon>Clostridiaceae</taxon>
        <taxon>Clostridium</taxon>
    </lineage>
</organism>
<reference evidence="1" key="1">
    <citation type="submission" date="2019-11" db="EMBL/GenBank/DDBJ databases">
        <authorList>
            <person name="Feng L."/>
        </authorList>
    </citation>
    <scope>NUCLEOTIDE SEQUENCE</scope>
    <source>
        <strain evidence="1">CinnocuumLFYP12</strain>
    </source>
</reference>
<name>A0A6N2WBF6_CLOIN</name>
<proteinExistence type="predicted"/>